<keyword evidence="3" id="KW-1003">Cell membrane</keyword>
<feature type="transmembrane region" description="Helical" evidence="7">
    <location>
        <begin position="220"/>
        <end position="242"/>
    </location>
</feature>
<feature type="transmembrane region" description="Helical" evidence="7">
    <location>
        <begin position="78"/>
        <end position="96"/>
    </location>
</feature>
<evidence type="ECO:0000256" key="7">
    <source>
        <dbReference type="SAM" id="Phobius"/>
    </source>
</evidence>
<feature type="transmembrane region" description="Helical" evidence="7">
    <location>
        <begin position="142"/>
        <end position="160"/>
    </location>
</feature>
<comment type="caution">
    <text evidence="9">The sequence shown here is derived from an EMBL/GenBank/DDBJ whole genome shotgun (WGS) entry which is preliminary data.</text>
</comment>
<organism evidence="9 10">
    <name type="scientific">Lactiplantibacillus pentosus</name>
    <name type="common">Lactobacillus pentosus</name>
    <dbReference type="NCBI Taxonomy" id="1589"/>
    <lineage>
        <taxon>Bacteria</taxon>
        <taxon>Bacillati</taxon>
        <taxon>Bacillota</taxon>
        <taxon>Bacilli</taxon>
        <taxon>Lactobacillales</taxon>
        <taxon>Lactobacillaceae</taxon>
        <taxon>Lactiplantibacillus</taxon>
    </lineage>
</organism>
<feature type="transmembrane region" description="Helical" evidence="7">
    <location>
        <begin position="343"/>
        <end position="364"/>
    </location>
</feature>
<evidence type="ECO:0000256" key="3">
    <source>
        <dbReference type="ARBA" id="ARBA00022475"/>
    </source>
</evidence>
<evidence type="ECO:0000256" key="1">
    <source>
        <dbReference type="ARBA" id="ARBA00004651"/>
    </source>
</evidence>
<keyword evidence="6 7" id="KW-0472">Membrane</keyword>
<feature type="transmembrane region" description="Helical" evidence="7">
    <location>
        <begin position="262"/>
        <end position="280"/>
    </location>
</feature>
<feature type="transmembrane region" description="Helical" evidence="7">
    <location>
        <begin position="376"/>
        <end position="396"/>
    </location>
</feature>
<feature type="domain" description="Major facilitator superfamily (MFS) profile" evidence="8">
    <location>
        <begin position="12"/>
        <end position="398"/>
    </location>
</feature>
<dbReference type="Proteomes" id="UP000276249">
    <property type="component" value="Unassembled WGS sequence"/>
</dbReference>
<feature type="transmembrane region" description="Helical" evidence="7">
    <location>
        <begin position="12"/>
        <end position="34"/>
    </location>
</feature>
<evidence type="ECO:0000256" key="2">
    <source>
        <dbReference type="ARBA" id="ARBA00022448"/>
    </source>
</evidence>
<dbReference type="RefSeq" id="WP_105919593.1">
    <property type="nucleotide sequence ID" value="NZ_CP162863.1"/>
</dbReference>
<dbReference type="GO" id="GO:0005886">
    <property type="term" value="C:plasma membrane"/>
    <property type="evidence" value="ECO:0007669"/>
    <property type="project" value="UniProtKB-SubCell"/>
</dbReference>
<evidence type="ECO:0000313" key="10">
    <source>
        <dbReference type="Proteomes" id="UP000276249"/>
    </source>
</evidence>
<comment type="subcellular location">
    <subcellularLocation>
        <location evidence="1">Cell membrane</location>
        <topology evidence="1">Multi-pass membrane protein</topology>
    </subcellularLocation>
</comment>
<feature type="transmembrane region" description="Helical" evidence="7">
    <location>
        <begin position="312"/>
        <end position="331"/>
    </location>
</feature>
<keyword evidence="5 7" id="KW-1133">Transmembrane helix</keyword>
<dbReference type="PANTHER" id="PTHR23517:SF3">
    <property type="entry name" value="INTEGRAL MEMBRANE TRANSPORT PROTEIN"/>
    <property type="match status" value="1"/>
</dbReference>
<dbReference type="InterPro" id="IPR020846">
    <property type="entry name" value="MFS_dom"/>
</dbReference>
<dbReference type="InterPro" id="IPR011701">
    <property type="entry name" value="MFS"/>
</dbReference>
<evidence type="ECO:0000256" key="5">
    <source>
        <dbReference type="ARBA" id="ARBA00022989"/>
    </source>
</evidence>
<dbReference type="Pfam" id="PF07690">
    <property type="entry name" value="MFS_1"/>
    <property type="match status" value="1"/>
</dbReference>
<dbReference type="AlphaFoldDB" id="A0ABD7IT88"/>
<keyword evidence="2" id="KW-0813">Transport</keyword>
<dbReference type="InterPro" id="IPR036259">
    <property type="entry name" value="MFS_trans_sf"/>
</dbReference>
<gene>
    <name evidence="9" type="ORF">D6U18_02015</name>
</gene>
<protein>
    <submittedName>
        <fullName evidence="9">MFS transporter</fullName>
    </submittedName>
</protein>
<dbReference type="InterPro" id="IPR050171">
    <property type="entry name" value="MFS_Transporters"/>
</dbReference>
<evidence type="ECO:0000256" key="6">
    <source>
        <dbReference type="ARBA" id="ARBA00023136"/>
    </source>
</evidence>
<sequence length="410" mass="43387">MSAENHSFKNILIIIALLSLNIVEQAASVITATIPGMAKTFTNVSLVNIELITTVVSIFVTVFVLISGVIVKKIGQKQTAVLGLAIAAISSIIPAFSNSFTLIMVSRAVLGIGIGLANPLAISLIGVFFYGDQRATLMGWRSAIAGVGTAIMTYVAGQLLNINWHAAYWVYLLFIPTLLLFVFFVPDPQKSGALKRQAEHQAALEADATANGVTIKKNPIWLIVILTALTFLVLIAIMVLAVKLPTFFVENKIGTATQASTAWSIYNFASVIGGFLFGITYKLTHKFILPLGLFLLGLGVIALSHATSVTVIYGLCIFMGIVGAMIIPFIFNRISEVATPQMAPLFTSIALVGSNLGSFISPYAGEIMGSTGKAAITSAGGLLLGLAILSVLVIFATKAKHSSHVTTPDL</sequence>
<feature type="transmembrane region" description="Helical" evidence="7">
    <location>
        <begin position="166"/>
        <end position="186"/>
    </location>
</feature>
<dbReference type="PANTHER" id="PTHR23517">
    <property type="entry name" value="RESISTANCE PROTEIN MDTM, PUTATIVE-RELATED-RELATED"/>
    <property type="match status" value="1"/>
</dbReference>
<evidence type="ECO:0000256" key="4">
    <source>
        <dbReference type="ARBA" id="ARBA00022692"/>
    </source>
</evidence>
<proteinExistence type="predicted"/>
<accession>A0ABD7IT88</accession>
<feature type="transmembrane region" description="Helical" evidence="7">
    <location>
        <begin position="108"/>
        <end position="130"/>
    </location>
</feature>
<name>A0ABD7IT88_LACPE</name>
<reference evidence="9 10" key="1">
    <citation type="submission" date="2018-10" db="EMBL/GenBank/DDBJ databases">
        <title>Genome sequences of five Lactobacillus pentosus strains isolated from brines of traditionally fermented spanish-style green table olives and differences between them.</title>
        <authorList>
            <person name="Jimenez Diaz R."/>
        </authorList>
    </citation>
    <scope>NUCLEOTIDE SEQUENCE [LARGE SCALE GENOMIC DNA]</scope>
    <source>
        <strain evidence="9 10">IG10</strain>
    </source>
</reference>
<dbReference type="PROSITE" id="PS50850">
    <property type="entry name" value="MFS"/>
    <property type="match status" value="1"/>
</dbReference>
<dbReference type="SUPFAM" id="SSF103473">
    <property type="entry name" value="MFS general substrate transporter"/>
    <property type="match status" value="1"/>
</dbReference>
<evidence type="ECO:0000313" key="9">
    <source>
        <dbReference type="EMBL" id="RMW51128.1"/>
    </source>
</evidence>
<feature type="transmembrane region" description="Helical" evidence="7">
    <location>
        <begin position="46"/>
        <end position="71"/>
    </location>
</feature>
<dbReference type="EMBL" id="RDCJ01000027">
    <property type="protein sequence ID" value="RMW51128.1"/>
    <property type="molecule type" value="Genomic_DNA"/>
</dbReference>
<feature type="transmembrane region" description="Helical" evidence="7">
    <location>
        <begin position="287"/>
        <end position="306"/>
    </location>
</feature>
<keyword evidence="4 7" id="KW-0812">Transmembrane</keyword>
<evidence type="ECO:0000259" key="8">
    <source>
        <dbReference type="PROSITE" id="PS50850"/>
    </source>
</evidence>
<dbReference type="Gene3D" id="1.20.1250.20">
    <property type="entry name" value="MFS general substrate transporter like domains"/>
    <property type="match status" value="1"/>
</dbReference>